<evidence type="ECO:0000313" key="1">
    <source>
        <dbReference type="EMBL" id="GAP41872.1"/>
    </source>
</evidence>
<dbReference type="CDD" id="cd02440">
    <property type="entry name" value="AdoMet_MTases"/>
    <property type="match status" value="1"/>
</dbReference>
<dbReference type="EMBL" id="DF968181">
    <property type="protein sequence ID" value="GAP41872.1"/>
    <property type="molecule type" value="Genomic_DNA"/>
</dbReference>
<protein>
    <submittedName>
        <fullName evidence="1">Protein containing methyltransferase domain</fullName>
    </submittedName>
</protein>
<dbReference type="AlphaFoldDB" id="A0A0S7BYM8"/>
<dbReference type="Gene3D" id="3.40.50.150">
    <property type="entry name" value="Vaccinia Virus protein VP39"/>
    <property type="match status" value="1"/>
</dbReference>
<sequence length="254" mass="28683">MKQVIVDQLLAINHKFYHDFGDAFAATRRRIQPGIRRILSEIPRDGDWLDLGCGSGALGVEWAMSGMSGSYLGLDFSEPLLKEARSITEKISNEKLSIRYGMADLMDPGWDQPFSDHSFDGVCAFASIHHIPGAIHHQRIMRAISRIIKPGGLFIFSVWQFQNSPKLMNRVLPWETVGMELSELEPGDTLLDWRYSLPGQTEQTGLRYVHLFSSAELHRLAEEADFRIEDEFLSDGAEGNLALYLICRSIKKVS</sequence>
<accession>A0A0S7BYM8</accession>
<dbReference type="InterPro" id="IPR029063">
    <property type="entry name" value="SAM-dependent_MTases_sf"/>
</dbReference>
<dbReference type="OrthoDB" id="159206at2"/>
<dbReference type="RefSeq" id="WP_062283922.1">
    <property type="nucleotide sequence ID" value="NZ_DF968181.1"/>
</dbReference>
<dbReference type="PANTHER" id="PTHR42912">
    <property type="entry name" value="METHYLTRANSFERASE"/>
    <property type="match status" value="1"/>
</dbReference>
<gene>
    <name evidence="1" type="ORF">ATC1_131868</name>
</gene>
<proteinExistence type="predicted"/>
<dbReference type="Pfam" id="PF13489">
    <property type="entry name" value="Methyltransf_23"/>
    <property type="match status" value="1"/>
</dbReference>
<dbReference type="STRING" id="1678840.ATC1_131868"/>
<dbReference type="GO" id="GO:0032259">
    <property type="term" value="P:methylation"/>
    <property type="evidence" value="ECO:0007669"/>
    <property type="project" value="UniProtKB-KW"/>
</dbReference>
<organism evidence="1">
    <name type="scientific">Flexilinea flocculi</name>
    <dbReference type="NCBI Taxonomy" id="1678840"/>
    <lineage>
        <taxon>Bacteria</taxon>
        <taxon>Bacillati</taxon>
        <taxon>Chloroflexota</taxon>
        <taxon>Anaerolineae</taxon>
        <taxon>Anaerolineales</taxon>
        <taxon>Anaerolineaceae</taxon>
        <taxon>Flexilinea</taxon>
    </lineage>
</organism>
<name>A0A0S7BYM8_9CHLR</name>
<keyword evidence="2" id="KW-1185">Reference proteome</keyword>
<dbReference type="InterPro" id="IPR050508">
    <property type="entry name" value="Methyltransf_Superfamily"/>
</dbReference>
<evidence type="ECO:0000313" key="2">
    <source>
        <dbReference type="Proteomes" id="UP000053370"/>
    </source>
</evidence>
<dbReference type="GO" id="GO:0008168">
    <property type="term" value="F:methyltransferase activity"/>
    <property type="evidence" value="ECO:0007669"/>
    <property type="project" value="UniProtKB-KW"/>
</dbReference>
<reference evidence="1" key="1">
    <citation type="journal article" date="2015" name="Genome Announc.">
        <title>Draft Genome Sequence of Anaerolineae Strain TC1, a Novel Isolate from a Methanogenic Wastewater Treatment System.</title>
        <authorList>
            <person name="Matsuura N."/>
            <person name="Tourlousse D.M."/>
            <person name="Sun L."/>
            <person name="Toyonaga M."/>
            <person name="Kuroda K."/>
            <person name="Ohashi A."/>
            <person name="Cruz R."/>
            <person name="Yamaguchi T."/>
            <person name="Sekiguchi Y."/>
        </authorList>
    </citation>
    <scope>NUCLEOTIDE SEQUENCE [LARGE SCALE GENOMIC DNA]</scope>
    <source>
        <strain evidence="1">TC1</strain>
    </source>
</reference>
<keyword evidence="1" id="KW-0489">Methyltransferase</keyword>
<dbReference type="SUPFAM" id="SSF53335">
    <property type="entry name" value="S-adenosyl-L-methionine-dependent methyltransferases"/>
    <property type="match status" value="1"/>
</dbReference>
<dbReference type="Proteomes" id="UP000053370">
    <property type="component" value="Unassembled WGS sequence"/>
</dbReference>
<keyword evidence="1" id="KW-0808">Transferase</keyword>